<dbReference type="AlphaFoldDB" id="A0A448WB91"/>
<name>A0A448WB91_9PLAT</name>
<evidence type="ECO:0000313" key="1">
    <source>
        <dbReference type="EMBL" id="VEL07518.1"/>
    </source>
</evidence>
<accession>A0A448WB91</accession>
<dbReference type="InterPro" id="IPR033616">
    <property type="entry name" value="BLTP1"/>
</dbReference>
<comment type="caution">
    <text evidence="1">The sequence shown here is derived from an EMBL/GenBank/DDBJ whole genome shotgun (WGS) entry which is preliminary data.</text>
</comment>
<dbReference type="PANTHER" id="PTHR31640">
    <property type="entry name" value="TRANSMEMBRANE PROTEIN KIAA1109"/>
    <property type="match status" value="1"/>
</dbReference>
<proteinExistence type="predicted"/>
<reference evidence="1" key="1">
    <citation type="submission" date="2018-11" db="EMBL/GenBank/DDBJ databases">
        <authorList>
            <consortium name="Pathogen Informatics"/>
        </authorList>
    </citation>
    <scope>NUCLEOTIDE SEQUENCE</scope>
</reference>
<keyword evidence="2" id="KW-1185">Reference proteome</keyword>
<evidence type="ECO:0000313" key="2">
    <source>
        <dbReference type="Proteomes" id="UP000784294"/>
    </source>
</evidence>
<dbReference type="PANTHER" id="PTHR31640:SF1">
    <property type="entry name" value="BRIDGE-LIKE LIPID TRANSFER PROTEIN FAMILY MEMBER 1"/>
    <property type="match status" value="1"/>
</dbReference>
<protein>
    <submittedName>
        <fullName evidence="1">Uncharacterized protein</fullName>
    </submittedName>
</protein>
<sequence length="461" mass="51646">MNTNLLFGRLSKVELRLHDEWRLREAARSAFFQQIHPTSRSHTSPHPNQLATAADSSATNIFELIRTDLDANTVFSQTESSAVVAASKTNIVDHTDVGAPPVYVMVNGELNWDQLQLAIVRTTTPDLLRSIQKVREYFEEQVREGRLSLIGQAFSSASFVRGSSTTFAAASNNAGPITREGDSHTANATYTEDSLIDRLLQRHWQSPMSQAIFAYFRELAWFAGDWQPHLNFSDSALLATNTPVMGGSLQLAGNLLGIACFAGSFRSAPDWAVFSIQHPMACFETEAQPELKQFGCISKSPSESHKTFIGSPTPAKSAITIPPLLNASSKRKHQRRQKHKHSHTYFLCPNSYSSQHKEQIYKPQKSPFIRLVTPPDPLSDSAIQPIWLNIRQVLSFDLGQQPQYRRQMVYVLRVRRGREQSGRLTVVPTIAEWMEFIFKAADDASVSALSLLIYVREARIC</sequence>
<dbReference type="GO" id="GO:0098793">
    <property type="term" value="C:presynapse"/>
    <property type="evidence" value="ECO:0007669"/>
    <property type="project" value="GOC"/>
</dbReference>
<dbReference type="Proteomes" id="UP000784294">
    <property type="component" value="Unassembled WGS sequence"/>
</dbReference>
<dbReference type="EMBL" id="CAAALY010001919">
    <property type="protein sequence ID" value="VEL07518.1"/>
    <property type="molecule type" value="Genomic_DNA"/>
</dbReference>
<gene>
    <name evidence="1" type="ORF">PXEA_LOCUS958</name>
</gene>
<dbReference type="OrthoDB" id="6258160at2759"/>
<organism evidence="1 2">
    <name type="scientific">Protopolystoma xenopodis</name>
    <dbReference type="NCBI Taxonomy" id="117903"/>
    <lineage>
        <taxon>Eukaryota</taxon>
        <taxon>Metazoa</taxon>
        <taxon>Spiralia</taxon>
        <taxon>Lophotrochozoa</taxon>
        <taxon>Platyhelminthes</taxon>
        <taxon>Monogenea</taxon>
        <taxon>Polyopisthocotylea</taxon>
        <taxon>Polystomatidea</taxon>
        <taxon>Polystomatidae</taxon>
        <taxon>Protopolystoma</taxon>
    </lineage>
</organism>
<dbReference type="GO" id="GO:0048488">
    <property type="term" value="P:synaptic vesicle endocytosis"/>
    <property type="evidence" value="ECO:0007669"/>
    <property type="project" value="TreeGrafter"/>
</dbReference>